<name>A0A2T9X1I5_9CREN</name>
<sequence>MESNISSYENLIQEKILEKGNEGISQQELAKSVGLSTRELSIIVKRLIEKKVIVKRTVKENGKSVVKLFAAKSSSINNDIYINLDTVKEIPCFSCKLLYKCNNGAHVNPGSCGKLSEWILYLVG</sequence>
<gene>
    <name evidence="1" type="ORF">DDW13_09425</name>
</gene>
<evidence type="ECO:0000313" key="1">
    <source>
        <dbReference type="EMBL" id="PVU73963.1"/>
    </source>
</evidence>
<proteinExistence type="predicted"/>
<dbReference type="EMBL" id="QEFD01000236">
    <property type="protein sequence ID" value="PVU73963.1"/>
    <property type="molecule type" value="Genomic_DNA"/>
</dbReference>
<dbReference type="InterPro" id="IPR036390">
    <property type="entry name" value="WH_DNA-bd_sf"/>
</dbReference>
<dbReference type="Proteomes" id="UP000245638">
    <property type="component" value="Unassembled WGS sequence"/>
</dbReference>
<dbReference type="Gene3D" id="1.10.10.10">
    <property type="entry name" value="Winged helix-like DNA-binding domain superfamily/Winged helix DNA-binding domain"/>
    <property type="match status" value="1"/>
</dbReference>
<dbReference type="InterPro" id="IPR036388">
    <property type="entry name" value="WH-like_DNA-bd_sf"/>
</dbReference>
<protein>
    <submittedName>
        <fullName evidence="1">Winged helix-turn-helix domain-containing protein</fullName>
    </submittedName>
</protein>
<reference evidence="1 2" key="1">
    <citation type="journal article" date="2015" name="Appl. Environ. Microbiol.">
        <title>Nanoarchaeota, Their Sulfolobales Host, and Nanoarchaeota Virus Distribution across Yellowstone National Park Hot Springs.</title>
        <authorList>
            <person name="Munson-McGee J.H."/>
            <person name="Field E.K."/>
            <person name="Bateson M."/>
            <person name="Rooney C."/>
            <person name="Stepanauskas R."/>
            <person name="Young M.J."/>
        </authorList>
    </citation>
    <scope>NUCLEOTIDE SEQUENCE [LARGE SCALE GENOMIC DNA]</scope>
    <source>
        <strain evidence="1">SCGC AC-742_N10</strain>
    </source>
</reference>
<dbReference type="Pfam" id="PF13412">
    <property type="entry name" value="HTH_24"/>
    <property type="match status" value="1"/>
</dbReference>
<evidence type="ECO:0000313" key="2">
    <source>
        <dbReference type="Proteomes" id="UP000245638"/>
    </source>
</evidence>
<dbReference type="AlphaFoldDB" id="A0A2T9X1I5"/>
<dbReference type="SUPFAM" id="SSF46785">
    <property type="entry name" value="Winged helix' DNA-binding domain"/>
    <property type="match status" value="1"/>
</dbReference>
<accession>A0A2T9X1I5</accession>
<organism evidence="1 2">
    <name type="scientific">Acidianus hospitalis</name>
    <dbReference type="NCBI Taxonomy" id="563177"/>
    <lineage>
        <taxon>Archaea</taxon>
        <taxon>Thermoproteota</taxon>
        <taxon>Thermoprotei</taxon>
        <taxon>Sulfolobales</taxon>
        <taxon>Sulfolobaceae</taxon>
        <taxon>Acidianus</taxon>
    </lineage>
</organism>
<comment type="caution">
    <text evidence="1">The sequence shown here is derived from an EMBL/GenBank/DDBJ whole genome shotgun (WGS) entry which is preliminary data.</text>
</comment>